<comment type="caution">
    <text evidence="5">The sequence shown here is derived from an EMBL/GenBank/DDBJ whole genome shotgun (WGS) entry which is preliminary data.</text>
</comment>
<dbReference type="GO" id="GO:0004813">
    <property type="term" value="F:alanine-tRNA ligase activity"/>
    <property type="evidence" value="ECO:0007669"/>
    <property type="project" value="InterPro"/>
</dbReference>
<dbReference type="GO" id="GO:0003676">
    <property type="term" value="F:nucleic acid binding"/>
    <property type="evidence" value="ECO:0007669"/>
    <property type="project" value="InterPro"/>
</dbReference>
<dbReference type="InterPro" id="IPR051335">
    <property type="entry name" value="Alanyl-tRNA_Editing_Enzymes"/>
</dbReference>
<evidence type="ECO:0000313" key="5">
    <source>
        <dbReference type="EMBL" id="KAH7237088.1"/>
    </source>
</evidence>
<dbReference type="OrthoDB" id="288942at2759"/>
<dbReference type="InterPro" id="IPR018165">
    <property type="entry name" value="Ala-tRNA-synth_IIc_core"/>
</dbReference>
<dbReference type="PANTHER" id="PTHR43462">
    <property type="entry name" value="ALANYL-TRNA EDITING PROTEIN"/>
    <property type="match status" value="1"/>
</dbReference>
<reference evidence="5" key="1">
    <citation type="journal article" date="2021" name="Nat. Commun.">
        <title>Genetic determinants of endophytism in the Arabidopsis root mycobiome.</title>
        <authorList>
            <person name="Mesny F."/>
            <person name="Miyauchi S."/>
            <person name="Thiergart T."/>
            <person name="Pickel B."/>
            <person name="Atanasova L."/>
            <person name="Karlsson M."/>
            <person name="Huettel B."/>
            <person name="Barry K.W."/>
            <person name="Haridas S."/>
            <person name="Chen C."/>
            <person name="Bauer D."/>
            <person name="Andreopoulos W."/>
            <person name="Pangilinan J."/>
            <person name="LaButti K."/>
            <person name="Riley R."/>
            <person name="Lipzen A."/>
            <person name="Clum A."/>
            <person name="Drula E."/>
            <person name="Henrissat B."/>
            <person name="Kohler A."/>
            <person name="Grigoriev I.V."/>
            <person name="Martin F.M."/>
            <person name="Hacquard S."/>
        </authorList>
    </citation>
    <scope>NUCLEOTIDE SEQUENCE</scope>
    <source>
        <strain evidence="5">MPI-CAGE-AT-0023</strain>
    </source>
</reference>
<dbReference type="Pfam" id="PF01411">
    <property type="entry name" value="tRNA-synt_2c"/>
    <property type="match status" value="1"/>
</dbReference>
<gene>
    <name evidence="5" type="ORF">BKA55DRAFT_694712</name>
</gene>
<keyword evidence="5" id="KW-0436">Ligase</keyword>
<evidence type="ECO:0000256" key="3">
    <source>
        <dbReference type="ARBA" id="ARBA00008429"/>
    </source>
</evidence>
<evidence type="ECO:0000256" key="2">
    <source>
        <dbReference type="ARBA" id="ARBA00004496"/>
    </source>
</evidence>
<proteinExistence type="inferred from homology"/>
<comment type="subcellular location">
    <subcellularLocation>
        <location evidence="2">Cytoplasm</location>
    </subcellularLocation>
</comment>
<evidence type="ECO:0000259" key="4">
    <source>
        <dbReference type="PROSITE" id="PS50860"/>
    </source>
</evidence>
<dbReference type="GO" id="GO:0006419">
    <property type="term" value="P:alanyl-tRNA aminoacylation"/>
    <property type="evidence" value="ECO:0007669"/>
    <property type="project" value="InterPro"/>
</dbReference>
<dbReference type="SMART" id="SM00863">
    <property type="entry name" value="tRNA_SAD"/>
    <property type="match status" value="1"/>
</dbReference>
<dbReference type="PANTHER" id="PTHR43462:SF2">
    <property type="entry name" value="THREONYL AND ALANYL TRNA SYNTHETASE SECOND ADDITIONAL DOMAIN-CONTAINING PROTEIN"/>
    <property type="match status" value="1"/>
</dbReference>
<feature type="domain" description="Alanyl-transfer RNA synthetases family profile" evidence="4">
    <location>
        <begin position="1"/>
        <end position="244"/>
    </location>
</feature>
<comment type="cofactor">
    <cofactor evidence="1">
        <name>Zn(2+)</name>
        <dbReference type="ChEBI" id="CHEBI:29105"/>
    </cofactor>
</comment>
<dbReference type="GeneID" id="70230030"/>
<dbReference type="InterPro" id="IPR018163">
    <property type="entry name" value="Thr/Ala-tRNA-synth_IIc_edit"/>
</dbReference>
<dbReference type="AlphaFoldDB" id="A0A9P9JU61"/>
<dbReference type="Gene3D" id="2.40.30.130">
    <property type="match status" value="1"/>
</dbReference>
<name>A0A9P9JU61_FUSRE</name>
<accession>A0A9P9JU61</accession>
<keyword evidence="5" id="KW-0030">Aminoacyl-tRNA synthetase</keyword>
<dbReference type="InterPro" id="IPR018164">
    <property type="entry name" value="Ala-tRNA-synth_IIc_N"/>
</dbReference>
<dbReference type="SUPFAM" id="SSF55186">
    <property type="entry name" value="ThrRS/AlaRS common domain"/>
    <property type="match status" value="1"/>
</dbReference>
<dbReference type="Gene3D" id="3.30.980.10">
    <property type="entry name" value="Threonyl-trna Synthetase, Chain A, domain 2"/>
    <property type="match status" value="1"/>
</dbReference>
<dbReference type="GO" id="GO:0005737">
    <property type="term" value="C:cytoplasm"/>
    <property type="evidence" value="ECO:0007669"/>
    <property type="project" value="UniProtKB-SubCell"/>
</dbReference>
<comment type="similarity">
    <text evidence="3">Belongs to the class-II aminoacyl-tRNA synthetase family. Alax-L subfamily.</text>
</comment>
<evidence type="ECO:0000256" key="1">
    <source>
        <dbReference type="ARBA" id="ARBA00001947"/>
    </source>
</evidence>
<evidence type="ECO:0000313" key="6">
    <source>
        <dbReference type="Proteomes" id="UP000720189"/>
    </source>
</evidence>
<dbReference type="InterPro" id="IPR009000">
    <property type="entry name" value="Transl_B-barrel_sf"/>
</dbReference>
<dbReference type="InterPro" id="IPR012947">
    <property type="entry name" value="tRNA_SAD"/>
</dbReference>
<organism evidence="5 6">
    <name type="scientific">Fusarium redolens</name>
    <dbReference type="NCBI Taxonomy" id="48865"/>
    <lineage>
        <taxon>Eukaryota</taxon>
        <taxon>Fungi</taxon>
        <taxon>Dikarya</taxon>
        <taxon>Ascomycota</taxon>
        <taxon>Pezizomycotina</taxon>
        <taxon>Sordariomycetes</taxon>
        <taxon>Hypocreomycetidae</taxon>
        <taxon>Hypocreales</taxon>
        <taxon>Nectriaceae</taxon>
        <taxon>Fusarium</taxon>
        <taxon>Fusarium redolens species complex</taxon>
    </lineage>
</organism>
<dbReference type="PROSITE" id="PS50860">
    <property type="entry name" value="AA_TRNA_LIGASE_II_ALA"/>
    <property type="match status" value="1"/>
</dbReference>
<dbReference type="GO" id="GO:0005524">
    <property type="term" value="F:ATP binding"/>
    <property type="evidence" value="ECO:0007669"/>
    <property type="project" value="InterPro"/>
</dbReference>
<protein>
    <submittedName>
        <fullName evidence="5">Threonyl/alanyl tRNA synthetase</fullName>
    </submittedName>
</protein>
<dbReference type="Pfam" id="PF07973">
    <property type="entry name" value="tRNA_SAD"/>
    <property type="match status" value="1"/>
</dbReference>
<keyword evidence="6" id="KW-1185">Reference proteome</keyword>
<dbReference type="Proteomes" id="UP000720189">
    <property type="component" value="Unassembled WGS sequence"/>
</dbReference>
<dbReference type="EMBL" id="JAGMUX010000016">
    <property type="protein sequence ID" value="KAH7237088.1"/>
    <property type="molecule type" value="Genomic_DNA"/>
</dbReference>
<sequence>METFGHTEAIYHRDENQHVLEATILASIPFAQWDDAVKKVFKDASEDLFLVITNSTIFYAKGGGQPSDTGTMTSRDQASIFTVTSVQKLPSGTIMHLGTYTGVPFEEQTLVTQEINKDARKLHSQIHDAGHILASAVRRLGIPDLREIKAQHYPGTAFVDFQGTIPGDKKEEIERLANQIVDDDRSINVHWWSREELRAKSWTMPEDSDGQDGLVRAVEIDGEGAYMCGGTHVRSTALVGKIKVRKVKRQQGTTRVSYELI</sequence>
<dbReference type="SUPFAM" id="SSF50447">
    <property type="entry name" value="Translation proteins"/>
    <property type="match status" value="1"/>
</dbReference>
<dbReference type="RefSeq" id="XP_046045218.1">
    <property type="nucleotide sequence ID" value="XM_046200076.1"/>
</dbReference>